<proteinExistence type="predicted"/>
<name>X0Y419_9ZZZZ</name>
<protein>
    <submittedName>
        <fullName evidence="1">Uncharacterized protein</fullName>
    </submittedName>
</protein>
<accession>X0Y419</accession>
<feature type="non-terminal residue" evidence="1">
    <location>
        <position position="1"/>
    </location>
</feature>
<gene>
    <name evidence="1" type="ORF">S01H1_80845</name>
</gene>
<reference evidence="1" key="1">
    <citation type="journal article" date="2014" name="Front. Microbiol.">
        <title>High frequency of phylogenetically diverse reductive dehalogenase-homologous genes in deep subseafloor sedimentary metagenomes.</title>
        <authorList>
            <person name="Kawai M."/>
            <person name="Futagami T."/>
            <person name="Toyoda A."/>
            <person name="Takaki Y."/>
            <person name="Nishi S."/>
            <person name="Hori S."/>
            <person name="Arai W."/>
            <person name="Tsubouchi T."/>
            <person name="Morono Y."/>
            <person name="Uchiyama I."/>
            <person name="Ito T."/>
            <person name="Fujiyama A."/>
            <person name="Inagaki F."/>
            <person name="Takami H."/>
        </authorList>
    </citation>
    <scope>NUCLEOTIDE SEQUENCE</scope>
    <source>
        <strain evidence="1">Expedition CK06-06</strain>
    </source>
</reference>
<dbReference type="EMBL" id="BARS01054636">
    <property type="protein sequence ID" value="GAG50490.1"/>
    <property type="molecule type" value="Genomic_DNA"/>
</dbReference>
<sequence>LTEFDHPRYYNIDWMELLSEVHQNLQPFQSVLGEEK</sequence>
<organism evidence="1">
    <name type="scientific">marine sediment metagenome</name>
    <dbReference type="NCBI Taxonomy" id="412755"/>
    <lineage>
        <taxon>unclassified sequences</taxon>
        <taxon>metagenomes</taxon>
        <taxon>ecological metagenomes</taxon>
    </lineage>
</organism>
<dbReference type="AlphaFoldDB" id="X0Y419"/>
<comment type="caution">
    <text evidence="1">The sequence shown here is derived from an EMBL/GenBank/DDBJ whole genome shotgun (WGS) entry which is preliminary data.</text>
</comment>
<evidence type="ECO:0000313" key="1">
    <source>
        <dbReference type="EMBL" id="GAG50490.1"/>
    </source>
</evidence>